<evidence type="ECO:0000313" key="3">
    <source>
        <dbReference type="Ensembl" id="ENSEBUP00000022636.1"/>
    </source>
</evidence>
<dbReference type="Proteomes" id="UP000694388">
    <property type="component" value="Unplaced"/>
</dbReference>
<evidence type="ECO:0000313" key="4">
    <source>
        <dbReference type="Proteomes" id="UP000694388"/>
    </source>
</evidence>
<name>A0A8C4QYW4_EPTBU</name>
<organism evidence="3 4">
    <name type="scientific">Eptatretus burgeri</name>
    <name type="common">Inshore hagfish</name>
    <dbReference type="NCBI Taxonomy" id="7764"/>
    <lineage>
        <taxon>Eukaryota</taxon>
        <taxon>Metazoa</taxon>
        <taxon>Chordata</taxon>
        <taxon>Craniata</taxon>
        <taxon>Vertebrata</taxon>
        <taxon>Cyclostomata</taxon>
        <taxon>Myxini</taxon>
        <taxon>Myxiniformes</taxon>
        <taxon>Myxinidae</taxon>
        <taxon>Eptatretinae</taxon>
        <taxon>Eptatretus</taxon>
    </lineage>
</organism>
<keyword evidence="2" id="KW-1133">Transmembrane helix</keyword>
<feature type="region of interest" description="Disordered" evidence="1">
    <location>
        <begin position="192"/>
        <end position="215"/>
    </location>
</feature>
<feature type="transmembrane region" description="Helical" evidence="2">
    <location>
        <begin position="114"/>
        <end position="137"/>
    </location>
</feature>
<keyword evidence="2" id="KW-0472">Membrane</keyword>
<sequence>MTGSGKASVLRKPRAANTCTRVVRFNLTIRTRSFEHRSLDRSSACDGRRKEWGKKPSLPQKQEELKRFNIGRGFPRTRSSPPSPCLDPSSRKPSPVLPALQSDARAMRRKHKRALQGVALFTLVAVFAPSVGLWALYRDRYVGKLARSSAAVTGEKDSVSACDQRLGILFDSSMCCAKRRSGLAIRVCSRVSSTEWSRPPPPPPPPRPRPREPHI</sequence>
<evidence type="ECO:0000256" key="2">
    <source>
        <dbReference type="SAM" id="Phobius"/>
    </source>
</evidence>
<dbReference type="AlphaFoldDB" id="A0A8C4QYW4"/>
<keyword evidence="4" id="KW-1185">Reference proteome</keyword>
<reference evidence="3" key="2">
    <citation type="submission" date="2025-09" db="UniProtKB">
        <authorList>
            <consortium name="Ensembl"/>
        </authorList>
    </citation>
    <scope>IDENTIFICATION</scope>
</reference>
<proteinExistence type="predicted"/>
<accession>A0A8C4QYW4</accession>
<evidence type="ECO:0000256" key="1">
    <source>
        <dbReference type="SAM" id="MobiDB-lite"/>
    </source>
</evidence>
<dbReference type="Ensembl" id="ENSEBUT00000023213.1">
    <property type="protein sequence ID" value="ENSEBUP00000022636.1"/>
    <property type="gene ID" value="ENSEBUG00000013948.1"/>
</dbReference>
<feature type="region of interest" description="Disordered" evidence="1">
    <location>
        <begin position="39"/>
        <end position="97"/>
    </location>
</feature>
<keyword evidence="2" id="KW-0812">Transmembrane</keyword>
<protein>
    <submittedName>
        <fullName evidence="3">Uncharacterized protein</fullName>
    </submittedName>
</protein>
<reference evidence="3" key="1">
    <citation type="submission" date="2025-08" db="UniProtKB">
        <authorList>
            <consortium name="Ensembl"/>
        </authorList>
    </citation>
    <scope>IDENTIFICATION</scope>
</reference>
<feature type="compositionally biased region" description="Pro residues" evidence="1">
    <location>
        <begin position="198"/>
        <end position="207"/>
    </location>
</feature>